<dbReference type="Gene3D" id="3.40.50.2300">
    <property type="match status" value="1"/>
</dbReference>
<evidence type="ECO:0000256" key="5">
    <source>
        <dbReference type="ARBA" id="ARBA00022777"/>
    </source>
</evidence>
<reference evidence="9" key="1">
    <citation type="submission" date="2014-11" db="EMBL/GenBank/DDBJ databases">
        <authorList>
            <person name="Otto D Thomas"/>
            <person name="Naeem Raeece"/>
        </authorList>
    </citation>
    <scope>NUCLEOTIDE SEQUENCE</scope>
</reference>
<feature type="region of interest" description="Disordered" evidence="6">
    <location>
        <begin position="609"/>
        <end position="649"/>
    </location>
</feature>
<evidence type="ECO:0000256" key="6">
    <source>
        <dbReference type="SAM" id="MobiDB-lite"/>
    </source>
</evidence>
<dbReference type="InterPro" id="IPR036890">
    <property type="entry name" value="HATPase_C_sf"/>
</dbReference>
<feature type="transmembrane region" description="Helical" evidence="7">
    <location>
        <begin position="190"/>
        <end position="209"/>
    </location>
</feature>
<feature type="transmembrane region" description="Helical" evidence="7">
    <location>
        <begin position="164"/>
        <end position="184"/>
    </location>
</feature>
<keyword evidence="4" id="KW-0808">Transferase</keyword>
<dbReference type="InterPro" id="IPR003594">
    <property type="entry name" value="HATPase_dom"/>
</dbReference>
<dbReference type="PANTHER" id="PTHR43047">
    <property type="entry name" value="TWO-COMPONENT HISTIDINE PROTEIN KINASE"/>
    <property type="match status" value="1"/>
</dbReference>
<feature type="domain" description="Histidine kinase" evidence="8">
    <location>
        <begin position="239"/>
        <end position="564"/>
    </location>
</feature>
<keyword evidence="3" id="KW-0597">Phosphoprotein</keyword>
<dbReference type="InterPro" id="IPR005467">
    <property type="entry name" value="His_kinase_dom"/>
</dbReference>
<dbReference type="PhylomeDB" id="A0A0G4HGC7"/>
<evidence type="ECO:0000256" key="3">
    <source>
        <dbReference type="ARBA" id="ARBA00022553"/>
    </source>
</evidence>
<feature type="compositionally biased region" description="Basic residues" evidence="6">
    <location>
        <begin position="276"/>
        <end position="286"/>
    </location>
</feature>
<dbReference type="CDD" id="cd00082">
    <property type="entry name" value="HisKA"/>
    <property type="match status" value="1"/>
</dbReference>
<feature type="transmembrane region" description="Helical" evidence="7">
    <location>
        <begin position="77"/>
        <end position="97"/>
    </location>
</feature>
<dbReference type="GO" id="GO:0005886">
    <property type="term" value="C:plasma membrane"/>
    <property type="evidence" value="ECO:0007669"/>
    <property type="project" value="TreeGrafter"/>
</dbReference>
<evidence type="ECO:0000256" key="4">
    <source>
        <dbReference type="ARBA" id="ARBA00022679"/>
    </source>
</evidence>
<feature type="transmembrane region" description="Helical" evidence="7">
    <location>
        <begin position="30"/>
        <end position="51"/>
    </location>
</feature>
<dbReference type="GO" id="GO:0009927">
    <property type="term" value="F:histidine phosphotransfer kinase activity"/>
    <property type="evidence" value="ECO:0007669"/>
    <property type="project" value="TreeGrafter"/>
</dbReference>
<accession>A0A0G4HGC7</accession>
<feature type="region of interest" description="Disordered" evidence="6">
    <location>
        <begin position="803"/>
        <end position="826"/>
    </location>
</feature>
<dbReference type="AlphaFoldDB" id="A0A0G4HGC7"/>
<proteinExistence type="predicted"/>
<keyword evidence="7" id="KW-0472">Membrane</keyword>
<evidence type="ECO:0000256" key="7">
    <source>
        <dbReference type="SAM" id="Phobius"/>
    </source>
</evidence>
<keyword evidence="7" id="KW-0812">Transmembrane</keyword>
<evidence type="ECO:0000256" key="1">
    <source>
        <dbReference type="ARBA" id="ARBA00000085"/>
    </source>
</evidence>
<keyword evidence="7" id="KW-1133">Transmembrane helix</keyword>
<dbReference type="Pfam" id="PF02518">
    <property type="entry name" value="HATPase_c"/>
    <property type="match status" value="1"/>
</dbReference>
<dbReference type="PRINTS" id="PR00344">
    <property type="entry name" value="BCTRLSENSOR"/>
</dbReference>
<name>A0A0G4HGC7_9ALVE</name>
<dbReference type="Gene3D" id="3.30.565.10">
    <property type="entry name" value="Histidine kinase-like ATPase, C-terminal domain"/>
    <property type="match status" value="1"/>
</dbReference>
<feature type="region of interest" description="Disordered" evidence="6">
    <location>
        <begin position="455"/>
        <end position="475"/>
    </location>
</feature>
<dbReference type="VEuPathDB" id="CryptoDB:Cvel_6753"/>
<dbReference type="SUPFAM" id="SSF55874">
    <property type="entry name" value="ATPase domain of HSP90 chaperone/DNA topoisomerase II/histidine kinase"/>
    <property type="match status" value="1"/>
</dbReference>
<sequence>METAEDSGASGGNCLASFDVWRIHVARQQLARVSSSLLCMQLGFTVFYLSYPPLSLAFGAQPDDEYTFSAQCSSTGLLLYTNGFFTLALTILLASPWLRQRPDHSIEKYLNPILLLYCISLNVEAWVYALSDPDSRPEFLSGHVIDGLWMAIVLSMFAIREVWYYGILVGQIVLWTVTHFWLSGYDMSEIIINDIVCVLVLCFFCTVSWHSRMGTLRDCYEMAVLKQKAEDGYKRFLSYMMHEMRNPIGGAMFLLDDLENSHRCAGRGPASGSRTHSGRFLRLPHHQKSEEEGKGGGSPDSVASSAAEAAAFLHRKIRASLESMKSVCDDVLTLEKTQQRGFEYVVTTCDPLCWVKEVSDLERFSMTAEKIDFKVNGEIAPDLDESFAEKNVAAAADWLHLRQVAVNFLSNARKFTKEKGIVTLDFQVDRLIPSLLPTECVLPETTEERGQTLTALRRGQQPQQSPCDVVRSSKGLPKASDVCGWVRVELRVTDTGAGLSEHEMSKLFLPYSQIRAGELQRGGGTGLGLCISKMFVEAHWVGRRGGSKRNEEGEPTLVSVCLEEPLLPIEKRWSMDGDDAKKRITAAAAAAAAAAASRLLSPCGRGFASPDIGSRRRQQDLSAKSSRSSQLNLGGNSSSRRRRFSEQQNMSESEYVSPFALSPDGSIAPARGFLPELEEIPSGMPPKMAAQVRAYATDFNCLVVDDIWVDLCLWSVSNDGTAGVPWMCLTGERAVDVVRSPGAVERLQVILMDKDMPGLDGPETIRQIRSVFAQRGASLPLTFGITGEVAGAGMNALREAGADVRSNSLPQEASASSGNNPFATPVPVRAFVTDSSGDLRLADRPPPHGVLSAPPLGIMQPYPSPTFGPVAGGQPQGSHFFGPLTAPPVASSEDAEAFRAPPLQAALSQGSAYFGIFTPPPVPQTAVPESVYNFGLGGPGWAAFQ</sequence>
<evidence type="ECO:0000259" key="8">
    <source>
        <dbReference type="PROSITE" id="PS50109"/>
    </source>
</evidence>
<protein>
    <recommendedName>
        <fullName evidence="2">histidine kinase</fullName>
        <ecNumber evidence="2">2.7.13.3</ecNumber>
    </recommendedName>
</protein>
<feature type="region of interest" description="Disordered" evidence="6">
    <location>
        <begin position="265"/>
        <end position="302"/>
    </location>
</feature>
<keyword evidence="5" id="KW-0418">Kinase</keyword>
<dbReference type="InterPro" id="IPR004358">
    <property type="entry name" value="Sig_transdc_His_kin-like_C"/>
</dbReference>
<evidence type="ECO:0000313" key="9">
    <source>
        <dbReference type="EMBL" id="CEM43135.1"/>
    </source>
</evidence>
<dbReference type="EC" id="2.7.13.3" evidence="2"/>
<dbReference type="GO" id="GO:0000155">
    <property type="term" value="F:phosphorelay sensor kinase activity"/>
    <property type="evidence" value="ECO:0007669"/>
    <property type="project" value="InterPro"/>
</dbReference>
<dbReference type="Gene3D" id="1.10.287.130">
    <property type="match status" value="1"/>
</dbReference>
<organism evidence="9">
    <name type="scientific">Chromera velia CCMP2878</name>
    <dbReference type="NCBI Taxonomy" id="1169474"/>
    <lineage>
        <taxon>Eukaryota</taxon>
        <taxon>Sar</taxon>
        <taxon>Alveolata</taxon>
        <taxon>Colpodellida</taxon>
        <taxon>Chromeraceae</taxon>
        <taxon>Chromera</taxon>
    </lineage>
</organism>
<feature type="compositionally biased region" description="Low complexity" evidence="6">
    <location>
        <begin position="625"/>
        <end position="638"/>
    </location>
</feature>
<dbReference type="EMBL" id="CDMZ01002618">
    <property type="protein sequence ID" value="CEM43135.1"/>
    <property type="molecule type" value="Genomic_DNA"/>
</dbReference>
<dbReference type="PANTHER" id="PTHR43047:SF72">
    <property type="entry name" value="OSMOSENSING HISTIDINE PROTEIN KINASE SLN1"/>
    <property type="match status" value="1"/>
</dbReference>
<evidence type="ECO:0000256" key="2">
    <source>
        <dbReference type="ARBA" id="ARBA00012438"/>
    </source>
</evidence>
<dbReference type="PROSITE" id="PS50109">
    <property type="entry name" value="HIS_KIN"/>
    <property type="match status" value="1"/>
</dbReference>
<dbReference type="SUPFAM" id="SSF52172">
    <property type="entry name" value="CheY-like"/>
    <property type="match status" value="1"/>
</dbReference>
<feature type="compositionally biased region" description="Polar residues" evidence="6">
    <location>
        <begin position="805"/>
        <end position="822"/>
    </location>
</feature>
<dbReference type="SMART" id="SM00387">
    <property type="entry name" value="HATPase_c"/>
    <property type="match status" value="1"/>
</dbReference>
<dbReference type="InterPro" id="IPR011006">
    <property type="entry name" value="CheY-like_superfamily"/>
</dbReference>
<comment type="catalytic activity">
    <reaction evidence="1">
        <text>ATP + protein L-histidine = ADP + protein N-phospho-L-histidine.</text>
        <dbReference type="EC" id="2.7.13.3"/>
    </reaction>
</comment>
<feature type="transmembrane region" description="Helical" evidence="7">
    <location>
        <begin position="109"/>
        <end position="128"/>
    </location>
</feature>
<gene>
    <name evidence="9" type="ORF">Cvel_6753</name>
</gene>
<dbReference type="InterPro" id="IPR003661">
    <property type="entry name" value="HisK_dim/P_dom"/>
</dbReference>